<organism evidence="2 3">
    <name type="scientific">Pseudanabaena cinerea FACHB-1277</name>
    <dbReference type="NCBI Taxonomy" id="2949581"/>
    <lineage>
        <taxon>Bacteria</taxon>
        <taxon>Bacillati</taxon>
        <taxon>Cyanobacteriota</taxon>
        <taxon>Cyanophyceae</taxon>
        <taxon>Pseudanabaenales</taxon>
        <taxon>Pseudanabaenaceae</taxon>
        <taxon>Pseudanabaena</taxon>
        <taxon>Pseudanabaena cinerea</taxon>
    </lineage>
</organism>
<evidence type="ECO:0000256" key="1">
    <source>
        <dbReference type="SAM" id="Phobius"/>
    </source>
</evidence>
<keyword evidence="1" id="KW-0472">Membrane</keyword>
<keyword evidence="3" id="KW-1185">Reference proteome</keyword>
<reference evidence="2" key="1">
    <citation type="journal article" date="2015" name="ISME J.">
        <title>Draft Genome Sequence of Streptomyces incarnatus NRRL8089, which Produces the Nucleoside Antibiotic Sinefungin.</title>
        <authorList>
            <person name="Oshima K."/>
            <person name="Hattori M."/>
            <person name="Shimizu H."/>
            <person name="Fukuda K."/>
            <person name="Nemoto M."/>
            <person name="Inagaki K."/>
            <person name="Tamura T."/>
        </authorList>
    </citation>
    <scope>NUCLEOTIDE SEQUENCE</scope>
    <source>
        <strain evidence="2">FACHB-1277</strain>
    </source>
</reference>
<proteinExistence type="predicted"/>
<protein>
    <recommendedName>
        <fullName evidence="4">Mechanosensitive ion channel protein MscS</fullName>
    </recommendedName>
</protein>
<name>A0A926Z8B8_9CYAN</name>
<feature type="transmembrane region" description="Helical" evidence="1">
    <location>
        <begin position="285"/>
        <end position="309"/>
    </location>
</feature>
<keyword evidence="1" id="KW-1133">Transmembrane helix</keyword>
<evidence type="ECO:0000313" key="2">
    <source>
        <dbReference type="EMBL" id="MBD2152553.1"/>
    </source>
</evidence>
<dbReference type="AlphaFoldDB" id="A0A926Z8B8"/>
<feature type="transmembrane region" description="Helical" evidence="1">
    <location>
        <begin position="245"/>
        <end position="264"/>
    </location>
</feature>
<feature type="transmembrane region" description="Helical" evidence="1">
    <location>
        <begin position="143"/>
        <end position="163"/>
    </location>
</feature>
<sequence>MNYSYRFKLSNLLLGIIIVVCIFGLWLHPINASNQAKAPVVLDGQPIFQINETDQFTAQDHADLVDFQLKAAMQSDLPVKVTLENRNQLPAIFLNDRYLLTVTERDAIAGLTADEQAKIWVQEIQVVAQKTQIERSQEYLQNMLILSMGILLVAIALSWRLVWLRRYLSDIAKQKWISTDSETIPKGMELFFKLILAITRTCVWLVAILYIANLFPVSRSLSYQVQNILLSSFTSPLLTLGKSSYSVIDLLILVALLFGVVFLARTSTNILRERFLNLAGLCRGVQEAIAVLAQYGLIFIGALVLLQAWGLDPTIYIQSPITI</sequence>
<gene>
    <name evidence="2" type="ORF">H6F44_20875</name>
</gene>
<evidence type="ECO:0000313" key="3">
    <source>
        <dbReference type="Proteomes" id="UP000631421"/>
    </source>
</evidence>
<evidence type="ECO:0008006" key="4">
    <source>
        <dbReference type="Google" id="ProtNLM"/>
    </source>
</evidence>
<keyword evidence="1" id="KW-0812">Transmembrane</keyword>
<dbReference type="EMBL" id="JACJPY010000116">
    <property type="protein sequence ID" value="MBD2152553.1"/>
    <property type="molecule type" value="Genomic_DNA"/>
</dbReference>
<feature type="transmembrane region" description="Helical" evidence="1">
    <location>
        <begin position="190"/>
        <end position="212"/>
    </location>
</feature>
<feature type="transmembrane region" description="Helical" evidence="1">
    <location>
        <begin position="12"/>
        <end position="30"/>
    </location>
</feature>
<comment type="caution">
    <text evidence="2">The sequence shown here is derived from an EMBL/GenBank/DDBJ whole genome shotgun (WGS) entry which is preliminary data.</text>
</comment>
<dbReference type="RefSeq" id="WP_190353020.1">
    <property type="nucleotide sequence ID" value="NZ_JACJPY010000116.1"/>
</dbReference>
<reference evidence="2" key="2">
    <citation type="submission" date="2020-08" db="EMBL/GenBank/DDBJ databases">
        <authorList>
            <person name="Chen M."/>
            <person name="Teng W."/>
            <person name="Zhao L."/>
            <person name="Hu C."/>
            <person name="Zhou Y."/>
            <person name="Han B."/>
            <person name="Song L."/>
            <person name="Shu W."/>
        </authorList>
    </citation>
    <scope>NUCLEOTIDE SEQUENCE</scope>
    <source>
        <strain evidence="2">FACHB-1277</strain>
    </source>
</reference>
<accession>A0A926Z8B8</accession>
<dbReference type="Proteomes" id="UP000631421">
    <property type="component" value="Unassembled WGS sequence"/>
</dbReference>